<evidence type="ECO:0000313" key="2">
    <source>
        <dbReference type="EMBL" id="CUC10518.1"/>
    </source>
</evidence>
<accession>A0A0K6SA65</accession>
<feature type="region of interest" description="Disordered" evidence="1">
    <location>
        <begin position="45"/>
        <end position="104"/>
    </location>
</feature>
<protein>
    <submittedName>
        <fullName evidence="2">Uncharacterized protein</fullName>
    </submittedName>
</protein>
<evidence type="ECO:0000256" key="1">
    <source>
        <dbReference type="SAM" id="MobiDB-lite"/>
    </source>
</evidence>
<gene>
    <name evidence="2" type="ORF">Cvel_33484.t1</name>
</gene>
<dbReference type="VEuPathDB" id="CryptoDB:Cvel_33484"/>
<name>A0A0K6SA65_9ALVE</name>
<proteinExistence type="predicted"/>
<feature type="compositionally biased region" description="Low complexity" evidence="1">
    <location>
        <begin position="52"/>
        <end position="64"/>
    </location>
</feature>
<sequence>MKCGRRTGWKKPAVKQKEKKWQLSAEIGNERLHEEGEDEVDLRVLLSPPSPSSSNLSEFSASPLPRVLRDLDEEGEDGDPTMRDPWMMGGDGATGKYAHRRSRRSRPGMSFVKEGLQPHELKASVAILPGGEGLEVGAFIFAEWGGGYHVMGGWDTNLYRLQFALRKDTQASGGVRMEYKTETIIQNQEFGFPLS</sequence>
<reference evidence="2" key="1">
    <citation type="submission" date="2014-11" db="EMBL/GenBank/DDBJ databases">
        <title>Molecular phylogeny of cliff fern family Woodsiaceae with morphological implications.</title>
        <authorList>
            <person name="Shao Y.-Z."/>
            <person name="Wei R."/>
            <person name="Zhang X.-C."/>
        </authorList>
    </citation>
    <scope>NUCLEOTIDE SEQUENCE</scope>
</reference>
<feature type="compositionally biased region" description="Basic residues" evidence="1">
    <location>
        <begin position="1"/>
        <end position="14"/>
    </location>
</feature>
<dbReference type="EMBL" id="CDMZ01004353">
    <property type="protein sequence ID" value="CUC10518.1"/>
    <property type="molecule type" value="Genomic_DNA"/>
</dbReference>
<organism evidence="2">
    <name type="scientific">Chromera velia CCMP2878</name>
    <dbReference type="NCBI Taxonomy" id="1169474"/>
    <lineage>
        <taxon>Eukaryota</taxon>
        <taxon>Sar</taxon>
        <taxon>Alveolata</taxon>
        <taxon>Colpodellida</taxon>
        <taxon>Chromeraceae</taxon>
        <taxon>Chromera</taxon>
    </lineage>
</organism>
<dbReference type="AlphaFoldDB" id="A0A0K6SA65"/>
<feature type="region of interest" description="Disordered" evidence="1">
    <location>
        <begin position="1"/>
        <end position="21"/>
    </location>
</feature>
<dbReference type="PhylomeDB" id="A0A0K6SA65"/>